<evidence type="ECO:0000256" key="1">
    <source>
        <dbReference type="ARBA" id="ARBA00026139"/>
    </source>
</evidence>
<dbReference type="EC" id="2.7.7.102" evidence="3"/>
<name>A0A9E7K703_9LILI</name>
<dbReference type="InterPro" id="IPR044917">
    <property type="entry name" value="PRIMPOL"/>
</dbReference>
<evidence type="ECO:0000256" key="2">
    <source>
        <dbReference type="ARBA" id="ARBA00044677"/>
    </source>
</evidence>
<evidence type="ECO:0000256" key="4">
    <source>
        <dbReference type="ARBA" id="ARBA00047303"/>
    </source>
</evidence>
<dbReference type="GO" id="GO:0031297">
    <property type="term" value="P:replication fork processing"/>
    <property type="evidence" value="ECO:0007669"/>
    <property type="project" value="TreeGrafter"/>
</dbReference>
<accession>A0A9E7K703</accession>
<dbReference type="GO" id="GO:0006264">
    <property type="term" value="P:mitochondrial DNA replication"/>
    <property type="evidence" value="ECO:0007669"/>
    <property type="project" value="TreeGrafter"/>
</dbReference>
<dbReference type="GO" id="GO:0003887">
    <property type="term" value="F:DNA-directed DNA polymerase activity"/>
    <property type="evidence" value="ECO:0007669"/>
    <property type="project" value="UniProtKB-EC"/>
</dbReference>
<comment type="catalytic activity">
    <reaction evidence="2">
        <text>ssDNA + n NTP = ssDNA/pppN(pN)n-1 hybrid + (n-1) diphosphate.</text>
        <dbReference type="EC" id="2.7.7.102"/>
    </reaction>
</comment>
<dbReference type="Proteomes" id="UP001055439">
    <property type="component" value="Chromosome 5"/>
</dbReference>
<dbReference type="GO" id="GO:0009411">
    <property type="term" value="P:response to UV"/>
    <property type="evidence" value="ECO:0007669"/>
    <property type="project" value="TreeGrafter"/>
</dbReference>
<evidence type="ECO:0000313" key="6">
    <source>
        <dbReference type="Proteomes" id="UP001055439"/>
    </source>
</evidence>
<reference evidence="5" key="1">
    <citation type="submission" date="2022-05" db="EMBL/GenBank/DDBJ databases">
        <title>The Musa troglodytarum L. genome provides insights into the mechanism of non-climacteric behaviour and enrichment of carotenoids.</title>
        <authorList>
            <person name="Wang J."/>
        </authorList>
    </citation>
    <scope>NUCLEOTIDE SEQUENCE</scope>
    <source>
        <tissue evidence="5">Leaf</tissue>
    </source>
</reference>
<dbReference type="OrthoDB" id="5988181at2759"/>
<comment type="catalytic activity">
    <reaction evidence="4">
        <text>DNA(n) + a 2'-deoxyribonucleoside 5'-triphosphate = DNA(n+1) + diphosphate</text>
        <dbReference type="Rhea" id="RHEA:22508"/>
        <dbReference type="Rhea" id="RHEA-COMP:17339"/>
        <dbReference type="Rhea" id="RHEA-COMP:17340"/>
        <dbReference type="ChEBI" id="CHEBI:33019"/>
        <dbReference type="ChEBI" id="CHEBI:61560"/>
        <dbReference type="ChEBI" id="CHEBI:173112"/>
        <dbReference type="EC" id="2.7.7.7"/>
    </reaction>
    <physiologicalReaction direction="left-to-right" evidence="4">
        <dbReference type="Rhea" id="RHEA:22509"/>
    </physiologicalReaction>
</comment>
<evidence type="ECO:0000313" key="5">
    <source>
        <dbReference type="EMBL" id="URE06814.1"/>
    </source>
</evidence>
<dbReference type="AlphaFoldDB" id="A0A9E7K703"/>
<protein>
    <recommendedName>
        <fullName evidence="1">DNA-directed primase/polymerase protein</fullName>
        <ecNumber evidence="3">2.7.7.102</ecNumber>
    </recommendedName>
</protein>
<dbReference type="PANTHER" id="PTHR31399">
    <property type="entry name" value="DNA-DIRECTED PRIMASE / POLYMERASE PROTEIN"/>
    <property type="match status" value="1"/>
</dbReference>
<organism evidence="5 6">
    <name type="scientific">Musa troglodytarum</name>
    <name type="common">fe'i banana</name>
    <dbReference type="NCBI Taxonomy" id="320322"/>
    <lineage>
        <taxon>Eukaryota</taxon>
        <taxon>Viridiplantae</taxon>
        <taxon>Streptophyta</taxon>
        <taxon>Embryophyta</taxon>
        <taxon>Tracheophyta</taxon>
        <taxon>Spermatophyta</taxon>
        <taxon>Magnoliopsida</taxon>
        <taxon>Liliopsida</taxon>
        <taxon>Zingiberales</taxon>
        <taxon>Musaceae</taxon>
        <taxon>Musa</taxon>
    </lineage>
</organism>
<gene>
    <name evidence="5" type="ORF">MUK42_21363</name>
</gene>
<dbReference type="Pfam" id="PF03121">
    <property type="entry name" value="Herpes_UL52"/>
    <property type="match status" value="1"/>
</dbReference>
<dbReference type="GO" id="GO:0005759">
    <property type="term" value="C:mitochondrial matrix"/>
    <property type="evidence" value="ECO:0007669"/>
    <property type="project" value="TreeGrafter"/>
</dbReference>
<sequence>MACDPEDDVDRLFACFKCGISTPESAIKERRLHPETSKKAGLVRGKASTVVEIATSSLSEQCGQDSAGKEKLGACTSVAIKLKSGKQISPIVFYGSPHGAPIKRPSRLLRLLHEIRIDLKEDNDLILREELWTTFPRQEEAISFLKAHAQFKLFSYQDHLNGQRRFLVSTYSEFWRRYRCMDPKLRHHYEVIKEVIINLTVFDEKNKTDMHDTNILFCSSSDTWSHRISSRSAEKKMGLPCHLYFDLEFDKTVNADKNVDDMVDILMSVTFNILFEKYAIKANDGWIIELDSSTTKKFSRHVIIRMPKIAFKDNLHVGAFVSEVCSHITSQRGSDPQLDKLYARKDSSSSDFQLFLDSAVYSRNRCFRLVFSSKAGKNSFLLPTGRFKCKDMTEQEVFMESLICRMDSDCNKLLKCQIDTDCKKTLYFDFEVQQQTSDALQHTALNAYRSDFPSTYSSGKSPFPALDAFVEFIASSGNVLGKIRSWYWFSAHGLIVYSMLRNRYCERIGREHKSNHVMYIADLQRAIYYQKCYDPDCRGYRSPLRPLPHDVIPSDILLFDSTQRINYREDLDTNFGLEPDGSHMEHCSCDGDELVTDSCNMENSWWQEAMTYADHIENMKNAPEFKILNEENAGDCSWWMDVEKLASLVEGQLG</sequence>
<evidence type="ECO:0000256" key="3">
    <source>
        <dbReference type="ARBA" id="ARBA00044768"/>
    </source>
</evidence>
<dbReference type="GO" id="GO:0005634">
    <property type="term" value="C:nucleus"/>
    <property type="evidence" value="ECO:0007669"/>
    <property type="project" value="TreeGrafter"/>
</dbReference>
<dbReference type="EMBL" id="CP097507">
    <property type="protein sequence ID" value="URE06814.1"/>
    <property type="molecule type" value="Genomic_DNA"/>
</dbReference>
<dbReference type="GO" id="GO:0042276">
    <property type="term" value="P:error-prone translesion synthesis"/>
    <property type="evidence" value="ECO:0007669"/>
    <property type="project" value="InterPro"/>
</dbReference>
<dbReference type="GO" id="GO:0003682">
    <property type="term" value="F:chromatin binding"/>
    <property type="evidence" value="ECO:0007669"/>
    <property type="project" value="TreeGrafter"/>
</dbReference>
<keyword evidence="6" id="KW-1185">Reference proteome</keyword>
<proteinExistence type="predicted"/>
<dbReference type="PANTHER" id="PTHR31399:SF0">
    <property type="entry name" value="DNA-DIRECTED PRIMASE_POLYMERASE PROTEIN"/>
    <property type="match status" value="1"/>
</dbReference>